<gene>
    <name evidence="2" type="ORF">H6G14_10340</name>
</gene>
<dbReference type="RefSeq" id="WP_190567360.1">
    <property type="nucleotide sequence ID" value="NZ_JACJQL010000011.1"/>
</dbReference>
<keyword evidence="3" id="KW-1185">Reference proteome</keyword>
<feature type="transmembrane region" description="Helical" evidence="1">
    <location>
        <begin position="63"/>
        <end position="86"/>
    </location>
</feature>
<dbReference type="Pfam" id="PF14329">
    <property type="entry name" value="DUF4386"/>
    <property type="match status" value="1"/>
</dbReference>
<feature type="transmembrane region" description="Helical" evidence="1">
    <location>
        <begin position="188"/>
        <end position="209"/>
    </location>
</feature>
<dbReference type="InterPro" id="IPR025495">
    <property type="entry name" value="DUF4386"/>
</dbReference>
<evidence type="ECO:0000313" key="2">
    <source>
        <dbReference type="EMBL" id="MBD2251705.1"/>
    </source>
</evidence>
<accession>A0ABR8BCN0</accession>
<sequence>MSIMSEEKILAKESLYRIAGWVLVVESLLIFVPMAILGQAINWPQSLGEPADVMLPLVAQNAAAVRFGYLIYLVYSILFWVVALLTIQVLSNRESNSIWLRIAVGFSVASMIARCLGIIRWLVAMPVLATLYTNPATSTQTREAIALVYRVLNDYAGSVGEILGVSLFAALWLAIVSWTILQTRIVPRWLGFLGLSSATLLVIQLVELFGIDLGAFITVSVGVLQVWFLLMGIALLRSTQLRH</sequence>
<reference evidence="2 3" key="1">
    <citation type="journal article" date="2020" name="ISME J.">
        <title>Comparative genomics reveals insights into cyanobacterial evolution and habitat adaptation.</title>
        <authorList>
            <person name="Chen M.Y."/>
            <person name="Teng W.K."/>
            <person name="Zhao L."/>
            <person name="Hu C.X."/>
            <person name="Zhou Y.K."/>
            <person name="Han B.P."/>
            <person name="Song L.R."/>
            <person name="Shu W.S."/>
        </authorList>
    </citation>
    <scope>NUCLEOTIDE SEQUENCE [LARGE SCALE GENOMIC DNA]</scope>
    <source>
        <strain evidence="2 3">FACHB-3921</strain>
    </source>
</reference>
<keyword evidence="1" id="KW-1133">Transmembrane helix</keyword>
<evidence type="ECO:0000313" key="3">
    <source>
        <dbReference type="Proteomes" id="UP000621307"/>
    </source>
</evidence>
<keyword evidence="1" id="KW-0812">Transmembrane</keyword>
<dbReference type="Proteomes" id="UP000621307">
    <property type="component" value="Unassembled WGS sequence"/>
</dbReference>
<evidence type="ECO:0000256" key="1">
    <source>
        <dbReference type="SAM" id="Phobius"/>
    </source>
</evidence>
<protein>
    <submittedName>
        <fullName evidence="2">DUF4386 domain-containing protein</fullName>
    </submittedName>
</protein>
<feature type="transmembrane region" description="Helical" evidence="1">
    <location>
        <begin position="162"/>
        <end position="181"/>
    </location>
</feature>
<name>A0ABR8BCN0_9NOSO</name>
<keyword evidence="1" id="KW-0472">Membrane</keyword>
<dbReference type="EMBL" id="JACJQL010000011">
    <property type="protein sequence ID" value="MBD2251705.1"/>
    <property type="molecule type" value="Genomic_DNA"/>
</dbReference>
<feature type="transmembrane region" description="Helical" evidence="1">
    <location>
        <begin position="215"/>
        <end position="236"/>
    </location>
</feature>
<comment type="caution">
    <text evidence="2">The sequence shown here is derived from an EMBL/GenBank/DDBJ whole genome shotgun (WGS) entry which is preliminary data.</text>
</comment>
<proteinExistence type="predicted"/>
<feature type="transmembrane region" description="Helical" evidence="1">
    <location>
        <begin position="98"/>
        <end position="123"/>
    </location>
</feature>
<organism evidence="2 3">
    <name type="scientific">Nostoc parmelioides FACHB-3921</name>
    <dbReference type="NCBI Taxonomy" id="2692909"/>
    <lineage>
        <taxon>Bacteria</taxon>
        <taxon>Bacillati</taxon>
        <taxon>Cyanobacteriota</taxon>
        <taxon>Cyanophyceae</taxon>
        <taxon>Nostocales</taxon>
        <taxon>Nostocaceae</taxon>
        <taxon>Nostoc</taxon>
    </lineage>
</organism>
<feature type="transmembrane region" description="Helical" evidence="1">
    <location>
        <begin position="21"/>
        <end position="43"/>
    </location>
</feature>